<keyword evidence="3" id="KW-1185">Reference proteome</keyword>
<dbReference type="Gene3D" id="3.60.60.10">
    <property type="entry name" value="Penicillin V Acylase, Chain A"/>
    <property type="match status" value="1"/>
</dbReference>
<dbReference type="EMBL" id="QMFY01000014">
    <property type="protein sequence ID" value="RAV98966.1"/>
    <property type="molecule type" value="Genomic_DNA"/>
</dbReference>
<dbReference type="InterPro" id="IPR005079">
    <property type="entry name" value="Peptidase_C45_hydrolase"/>
</dbReference>
<name>A0A364XZE2_9BACT</name>
<protein>
    <submittedName>
        <fullName evidence="2">Penicillin acylase</fullName>
    </submittedName>
</protein>
<organism evidence="2 3">
    <name type="scientific">Pseudochryseolinea flava</name>
    <dbReference type="NCBI Taxonomy" id="2059302"/>
    <lineage>
        <taxon>Bacteria</taxon>
        <taxon>Pseudomonadati</taxon>
        <taxon>Bacteroidota</taxon>
        <taxon>Cytophagia</taxon>
        <taxon>Cytophagales</taxon>
        <taxon>Fulvivirgaceae</taxon>
        <taxon>Pseudochryseolinea</taxon>
    </lineage>
</organism>
<dbReference type="OrthoDB" id="738883at2"/>
<dbReference type="SUPFAM" id="SSF56235">
    <property type="entry name" value="N-terminal nucleophile aminohydrolases (Ntn hydrolases)"/>
    <property type="match status" value="1"/>
</dbReference>
<reference evidence="2 3" key="1">
    <citation type="submission" date="2018-06" db="EMBL/GenBank/DDBJ databases">
        <title>Chryseolinea flavus sp. nov., a member of the phylum Bacteroidetes isolated from soil.</title>
        <authorList>
            <person name="Li Y."/>
            <person name="Wang J."/>
        </authorList>
    </citation>
    <scope>NUCLEOTIDE SEQUENCE [LARGE SCALE GENOMIC DNA]</scope>
    <source>
        <strain evidence="2 3">SDU1-6</strain>
    </source>
</reference>
<sequence>MNRVFFVFVICCLLTADLKACSVVYYRDAVGKIYVANNEDYWYDTNAKLYVIPGTNKKNARLWYGWDGFAQGGVNAQGLFFDGAVTPDGGIPSGYGAPKGNLGDDILATCASVDEAVTFLETKKIALRNGHMMFGDRHGNAVVVEWVDSRRVLNYIAGNKLIMTNFLLADPTRGNYPCMRYYAIHEKLSMLDKDTTAIGLGRFGNAISPAVQQPQTDASGRVGGTLYSTFINITDMEFVIVYKLEGKQVLKLNLNEQFRQRKRFTLSLKNLELNR</sequence>
<dbReference type="AlphaFoldDB" id="A0A364XZE2"/>
<gene>
    <name evidence="2" type="ORF">DQQ10_21435</name>
</gene>
<evidence type="ECO:0000259" key="1">
    <source>
        <dbReference type="Pfam" id="PF03417"/>
    </source>
</evidence>
<proteinExistence type="predicted"/>
<dbReference type="Proteomes" id="UP000251889">
    <property type="component" value="Unassembled WGS sequence"/>
</dbReference>
<dbReference type="RefSeq" id="WP_112749075.1">
    <property type="nucleotide sequence ID" value="NZ_QMFY01000014.1"/>
</dbReference>
<evidence type="ECO:0000313" key="2">
    <source>
        <dbReference type="EMBL" id="RAV98966.1"/>
    </source>
</evidence>
<evidence type="ECO:0000313" key="3">
    <source>
        <dbReference type="Proteomes" id="UP000251889"/>
    </source>
</evidence>
<accession>A0A364XZE2</accession>
<dbReference type="InterPro" id="IPR029055">
    <property type="entry name" value="Ntn_hydrolases_N"/>
</dbReference>
<dbReference type="Pfam" id="PF03417">
    <property type="entry name" value="AAT"/>
    <property type="match status" value="1"/>
</dbReference>
<comment type="caution">
    <text evidence="2">The sequence shown here is derived from an EMBL/GenBank/DDBJ whole genome shotgun (WGS) entry which is preliminary data.</text>
</comment>
<feature type="domain" description="Peptidase C45 hydrolase" evidence="1">
    <location>
        <begin position="35"/>
        <end position="166"/>
    </location>
</feature>